<accession>A0A8H3CDZ6</accession>
<organism evidence="1 2">
    <name type="scientific">Rhizoctonia solani</name>
    <dbReference type="NCBI Taxonomy" id="456999"/>
    <lineage>
        <taxon>Eukaryota</taxon>
        <taxon>Fungi</taxon>
        <taxon>Dikarya</taxon>
        <taxon>Basidiomycota</taxon>
        <taxon>Agaricomycotina</taxon>
        <taxon>Agaricomycetes</taxon>
        <taxon>Cantharellales</taxon>
        <taxon>Ceratobasidiaceae</taxon>
        <taxon>Rhizoctonia</taxon>
    </lineage>
</organism>
<dbReference type="PANTHER" id="PTHR42100">
    <property type="entry name" value="OXIDOREDUCTASE 178 KDA SUBUNIT, PUTATIVE (AFU_ORTHOLOGUE AFUA_8G04320)-RELATED"/>
    <property type="match status" value="1"/>
</dbReference>
<reference evidence="1" key="1">
    <citation type="submission" date="2021-01" db="EMBL/GenBank/DDBJ databases">
        <authorList>
            <person name="Kaushik A."/>
        </authorList>
    </citation>
    <scope>NUCLEOTIDE SEQUENCE</scope>
    <source>
        <strain evidence="1">Type strain: AG8-Rh-89/</strain>
    </source>
</reference>
<evidence type="ECO:0000313" key="2">
    <source>
        <dbReference type="Proteomes" id="UP000663850"/>
    </source>
</evidence>
<comment type="caution">
    <text evidence="1">The sequence shown here is derived from an EMBL/GenBank/DDBJ whole genome shotgun (WGS) entry which is preliminary data.</text>
</comment>
<protein>
    <submittedName>
        <fullName evidence="1">Uncharacterized protein</fullName>
    </submittedName>
</protein>
<dbReference type="PANTHER" id="PTHR42100:SF1">
    <property type="entry name" value="OXIDOREDUCTASE 178 KDA SUBUNIT, PUTATIVE (AFU_ORTHOLOGUE AFUA_8G04320)-RELATED"/>
    <property type="match status" value="1"/>
</dbReference>
<dbReference type="EMBL" id="CAJMWZ010003887">
    <property type="protein sequence ID" value="CAE6480591.1"/>
    <property type="molecule type" value="Genomic_DNA"/>
</dbReference>
<evidence type="ECO:0000313" key="1">
    <source>
        <dbReference type="EMBL" id="CAE6480591.1"/>
    </source>
</evidence>
<gene>
    <name evidence="1" type="ORF">RDB_LOCUS74530</name>
</gene>
<name>A0A8H3CDZ6_9AGAM</name>
<dbReference type="GO" id="GO:0005739">
    <property type="term" value="C:mitochondrion"/>
    <property type="evidence" value="ECO:0007669"/>
    <property type="project" value="InterPro"/>
</dbReference>
<dbReference type="AlphaFoldDB" id="A0A8H3CDZ6"/>
<dbReference type="Proteomes" id="UP000663850">
    <property type="component" value="Unassembled WGS sequence"/>
</dbReference>
<sequence length="114" mass="12479">MIGFSFAFWRRTILVVGGAFAFYQFAPSASVAEEKANALTQYLTTSREESKRVSDGHIVLAQADAEARILTDGATKPPVIRLRNPAVFENASPHCLGVGRQADLADLRVKTDRQ</sequence>
<proteinExistence type="predicted"/>
<dbReference type="InterPro" id="IPR034444">
    <property type="entry name" value="Nuo17.8"/>
</dbReference>